<feature type="coiled-coil region" evidence="2">
    <location>
        <begin position="158"/>
        <end position="188"/>
    </location>
</feature>
<evidence type="ECO:0000313" key="6">
    <source>
        <dbReference type="Proteomes" id="UP000230821"/>
    </source>
</evidence>
<reference evidence="5 6" key="1">
    <citation type="submission" date="2017-10" db="EMBL/GenBank/DDBJ databases">
        <title>Novel microbial diversity and functional potential in the marine mammal oral microbiome.</title>
        <authorList>
            <person name="Dudek N.K."/>
            <person name="Sun C.L."/>
            <person name="Burstein D."/>
            <person name="Kantor R.S."/>
            <person name="Aliaga Goltsman D.S."/>
            <person name="Bik E.M."/>
            <person name="Thomas B.C."/>
            <person name="Banfield J.F."/>
            <person name="Relman D.A."/>
        </authorList>
    </citation>
    <scope>NUCLEOTIDE SEQUENCE [LARGE SCALE GENOMIC DNA]</scope>
    <source>
        <strain evidence="5">DOLJORAL78_47_16</strain>
    </source>
</reference>
<evidence type="ECO:0000259" key="3">
    <source>
        <dbReference type="PROSITE" id="PS50110"/>
    </source>
</evidence>
<dbReference type="CDD" id="cd01949">
    <property type="entry name" value="GGDEF"/>
    <property type="match status" value="1"/>
</dbReference>
<name>A0A2G6K9L5_9BACT</name>
<dbReference type="FunFam" id="3.30.70.270:FF:000001">
    <property type="entry name" value="Diguanylate cyclase domain protein"/>
    <property type="match status" value="1"/>
</dbReference>
<sequence>MDQNQLNVLKANILIVDDILANLQLLIEILTRHDYNIRPAMSGKHALSAAIVEPPDLILLDIKMPEMSGYEVCDRLKRDERTRDVPVIFISVLNEIENKIQAFSLGGVDYITKPFQHEEVLARVNAHLTIRKQQQQIQEQNFALETQNEAVLQLNTRLEQEIYERRQAEEALEKANRKLQRLASLDELTQVANRRAFDEFFSKEWQRMFRDQLPFALILCDIDYFKAYNDSYGHLAGDECLRTIARCMLRAVNRPADLVARYGGEEFVIVLPNTELDGAVHIAKAIKGALARLKLPHSNSSVSPYVTLSFGVSGTVPKYGTASAVLVETADTALYEAKSQGRNTIVSKPVPKEPYTNE</sequence>
<dbReference type="PROSITE" id="PS50887">
    <property type="entry name" value="GGDEF"/>
    <property type="match status" value="1"/>
</dbReference>
<dbReference type="PANTHER" id="PTHR45138">
    <property type="entry name" value="REGULATORY COMPONENTS OF SENSORY TRANSDUCTION SYSTEM"/>
    <property type="match status" value="1"/>
</dbReference>
<dbReference type="Gene3D" id="3.30.70.270">
    <property type="match status" value="1"/>
</dbReference>
<feature type="domain" description="Response regulatory" evidence="3">
    <location>
        <begin position="12"/>
        <end position="128"/>
    </location>
</feature>
<dbReference type="InterPro" id="IPR043128">
    <property type="entry name" value="Rev_trsase/Diguanyl_cyclase"/>
</dbReference>
<dbReference type="AlphaFoldDB" id="A0A2G6K9L5"/>
<keyword evidence="1" id="KW-0597">Phosphoprotein</keyword>
<dbReference type="InterPro" id="IPR011006">
    <property type="entry name" value="CheY-like_superfamily"/>
</dbReference>
<dbReference type="CDD" id="cd19920">
    <property type="entry name" value="REC_PA4781-like"/>
    <property type="match status" value="1"/>
</dbReference>
<dbReference type="InterPro" id="IPR050469">
    <property type="entry name" value="Diguanylate_Cyclase"/>
</dbReference>
<dbReference type="PROSITE" id="PS50110">
    <property type="entry name" value="RESPONSE_REGULATORY"/>
    <property type="match status" value="1"/>
</dbReference>
<dbReference type="NCBIfam" id="TIGR00254">
    <property type="entry name" value="GGDEF"/>
    <property type="match status" value="1"/>
</dbReference>
<dbReference type="PANTHER" id="PTHR45138:SF9">
    <property type="entry name" value="DIGUANYLATE CYCLASE DGCM-RELATED"/>
    <property type="match status" value="1"/>
</dbReference>
<dbReference type="SMART" id="SM00267">
    <property type="entry name" value="GGDEF"/>
    <property type="match status" value="1"/>
</dbReference>
<proteinExistence type="predicted"/>
<keyword evidence="2" id="KW-0175">Coiled coil</keyword>
<dbReference type="Pfam" id="PF00990">
    <property type="entry name" value="GGDEF"/>
    <property type="match status" value="1"/>
</dbReference>
<evidence type="ECO:0000256" key="1">
    <source>
        <dbReference type="PROSITE-ProRule" id="PRU00169"/>
    </source>
</evidence>
<dbReference type="Gene3D" id="3.40.50.2300">
    <property type="match status" value="1"/>
</dbReference>
<dbReference type="Pfam" id="PF00072">
    <property type="entry name" value="Response_reg"/>
    <property type="match status" value="1"/>
</dbReference>
<dbReference type="EMBL" id="PDSK01000115">
    <property type="protein sequence ID" value="PIE32354.1"/>
    <property type="molecule type" value="Genomic_DNA"/>
</dbReference>
<dbReference type="Proteomes" id="UP000230821">
    <property type="component" value="Unassembled WGS sequence"/>
</dbReference>
<organism evidence="5 6">
    <name type="scientific">candidate division KSB3 bacterium</name>
    <dbReference type="NCBI Taxonomy" id="2044937"/>
    <lineage>
        <taxon>Bacteria</taxon>
        <taxon>candidate division KSB3</taxon>
    </lineage>
</organism>
<dbReference type="SUPFAM" id="SSF52172">
    <property type="entry name" value="CheY-like"/>
    <property type="match status" value="1"/>
</dbReference>
<dbReference type="SUPFAM" id="SSF55073">
    <property type="entry name" value="Nucleotide cyclase"/>
    <property type="match status" value="1"/>
</dbReference>
<dbReference type="InterPro" id="IPR001789">
    <property type="entry name" value="Sig_transdc_resp-reg_receiver"/>
</dbReference>
<evidence type="ECO:0000313" key="5">
    <source>
        <dbReference type="EMBL" id="PIE32354.1"/>
    </source>
</evidence>
<evidence type="ECO:0000256" key="2">
    <source>
        <dbReference type="SAM" id="Coils"/>
    </source>
</evidence>
<gene>
    <name evidence="5" type="ORF">CSA56_15920</name>
</gene>
<feature type="domain" description="GGDEF" evidence="4">
    <location>
        <begin position="213"/>
        <end position="350"/>
    </location>
</feature>
<comment type="caution">
    <text evidence="5">The sequence shown here is derived from an EMBL/GenBank/DDBJ whole genome shotgun (WGS) entry which is preliminary data.</text>
</comment>
<dbReference type="GO" id="GO:0052621">
    <property type="term" value="F:diguanylate cyclase activity"/>
    <property type="evidence" value="ECO:0007669"/>
    <property type="project" value="TreeGrafter"/>
</dbReference>
<dbReference type="GO" id="GO:1902201">
    <property type="term" value="P:negative regulation of bacterial-type flagellum-dependent cell motility"/>
    <property type="evidence" value="ECO:0007669"/>
    <property type="project" value="TreeGrafter"/>
</dbReference>
<dbReference type="GO" id="GO:0043709">
    <property type="term" value="P:cell adhesion involved in single-species biofilm formation"/>
    <property type="evidence" value="ECO:0007669"/>
    <property type="project" value="TreeGrafter"/>
</dbReference>
<dbReference type="SMART" id="SM00448">
    <property type="entry name" value="REC"/>
    <property type="match status" value="1"/>
</dbReference>
<accession>A0A2G6K9L5</accession>
<feature type="modified residue" description="4-aspartylphosphate" evidence="1">
    <location>
        <position position="61"/>
    </location>
</feature>
<dbReference type="GO" id="GO:0005886">
    <property type="term" value="C:plasma membrane"/>
    <property type="evidence" value="ECO:0007669"/>
    <property type="project" value="TreeGrafter"/>
</dbReference>
<dbReference type="GO" id="GO:0000160">
    <property type="term" value="P:phosphorelay signal transduction system"/>
    <property type="evidence" value="ECO:0007669"/>
    <property type="project" value="InterPro"/>
</dbReference>
<dbReference type="InterPro" id="IPR000160">
    <property type="entry name" value="GGDEF_dom"/>
</dbReference>
<dbReference type="InterPro" id="IPR029787">
    <property type="entry name" value="Nucleotide_cyclase"/>
</dbReference>
<protein>
    <submittedName>
        <fullName evidence="5">Diguanylate cyclase response regulator</fullName>
    </submittedName>
</protein>
<evidence type="ECO:0000259" key="4">
    <source>
        <dbReference type="PROSITE" id="PS50887"/>
    </source>
</evidence>